<dbReference type="GO" id="GO:0043296">
    <property type="term" value="C:apical junction complex"/>
    <property type="evidence" value="ECO:0007669"/>
    <property type="project" value="TreeGrafter"/>
</dbReference>
<feature type="region of interest" description="Disordered" evidence="1">
    <location>
        <begin position="1"/>
        <end position="43"/>
    </location>
</feature>
<protein>
    <submittedName>
        <fullName evidence="2">Partitioning defective 3-like</fullName>
    </submittedName>
</protein>
<feature type="compositionally biased region" description="Basic and acidic residues" evidence="1">
    <location>
        <begin position="399"/>
        <end position="423"/>
    </location>
</feature>
<dbReference type="GO" id="GO:0035091">
    <property type="term" value="F:phosphatidylinositol binding"/>
    <property type="evidence" value="ECO:0007669"/>
    <property type="project" value="TreeGrafter"/>
</dbReference>
<comment type="caution">
    <text evidence="2">The sequence shown here is derived from an EMBL/GenBank/DDBJ whole genome shotgun (WGS) entry which is preliminary data.</text>
</comment>
<organism evidence="2 3">
    <name type="scientific">Oryzias melastigma</name>
    <name type="common">Marine medaka</name>
    <dbReference type="NCBI Taxonomy" id="30732"/>
    <lineage>
        <taxon>Eukaryota</taxon>
        <taxon>Metazoa</taxon>
        <taxon>Chordata</taxon>
        <taxon>Craniata</taxon>
        <taxon>Vertebrata</taxon>
        <taxon>Euteleostomi</taxon>
        <taxon>Actinopterygii</taxon>
        <taxon>Neopterygii</taxon>
        <taxon>Teleostei</taxon>
        <taxon>Neoteleostei</taxon>
        <taxon>Acanthomorphata</taxon>
        <taxon>Ovalentaria</taxon>
        <taxon>Atherinomorphae</taxon>
        <taxon>Beloniformes</taxon>
        <taxon>Adrianichthyidae</taxon>
        <taxon>Oryziinae</taxon>
        <taxon>Oryzias</taxon>
    </lineage>
</organism>
<evidence type="ECO:0000256" key="1">
    <source>
        <dbReference type="SAM" id="MobiDB-lite"/>
    </source>
</evidence>
<dbReference type="GO" id="GO:0000226">
    <property type="term" value="P:microtubule cytoskeleton organization"/>
    <property type="evidence" value="ECO:0007669"/>
    <property type="project" value="TreeGrafter"/>
</dbReference>
<feature type="compositionally biased region" description="Basic and acidic residues" evidence="1">
    <location>
        <begin position="251"/>
        <end position="269"/>
    </location>
</feature>
<dbReference type="GO" id="GO:0005912">
    <property type="term" value="C:adherens junction"/>
    <property type="evidence" value="ECO:0007669"/>
    <property type="project" value="TreeGrafter"/>
</dbReference>
<proteinExistence type="predicted"/>
<dbReference type="GO" id="GO:0007155">
    <property type="term" value="P:cell adhesion"/>
    <property type="evidence" value="ECO:0007669"/>
    <property type="project" value="TreeGrafter"/>
</dbReference>
<dbReference type="GO" id="GO:0030010">
    <property type="term" value="P:establishment of cell polarity"/>
    <property type="evidence" value="ECO:0007669"/>
    <property type="project" value="TreeGrafter"/>
</dbReference>
<dbReference type="InterPro" id="IPR052213">
    <property type="entry name" value="PAR3"/>
</dbReference>
<accession>A0A834FBG6</accession>
<feature type="compositionally biased region" description="Basic and acidic residues" evidence="1">
    <location>
        <begin position="532"/>
        <end position="548"/>
    </location>
</feature>
<feature type="compositionally biased region" description="Low complexity" evidence="1">
    <location>
        <begin position="185"/>
        <end position="198"/>
    </location>
</feature>
<feature type="region of interest" description="Disordered" evidence="1">
    <location>
        <begin position="68"/>
        <end position="119"/>
    </location>
</feature>
<dbReference type="GO" id="GO:0016324">
    <property type="term" value="C:apical plasma membrane"/>
    <property type="evidence" value="ECO:0007669"/>
    <property type="project" value="TreeGrafter"/>
</dbReference>
<dbReference type="PANTHER" id="PTHR16484:SF10">
    <property type="entry name" value="PARTITIONING DEFECTIVE 3 HOMOLOG"/>
    <property type="match status" value="1"/>
</dbReference>
<feature type="compositionally biased region" description="Low complexity" evidence="1">
    <location>
        <begin position="323"/>
        <end position="336"/>
    </location>
</feature>
<sequence length="620" mass="69213">MPQEDMVIIEDDRPPMLPARLSDHSSSSSHEDMGFVGENPSGWMQEMPVQEECSLSPDAEADLSFQREGFGRQSMSEKRTKQYDNPARLEIMKSRKTKSMDLGSEERGALSSLDQKKPGSLESLEAAVAKVSVNNKIGVHRLHSHMTRGRGCNESFRAAIDKSYEKSGSKKGSSIETLDDDTEGSSRSGRESMSASGELIAVDSASGRSDEREKDPPKESQKEKKLEKDKNKSKKGVLKGLGDMFRFGKQRKGEDQIERRSSSKSKTGEASEEETLQMKIERERIQAKTEEFREKQVKDREYAEIQDVISRTFSSDEEHTYAGIGSLGSSMDGSSSDAYSHPYHLPQNPQGPPPPPPPPPATLNLDSNGPPLEALYAQVNKARNGHPPAPESTQMTPSNHDRIQRLRHEFQQAKQEEDLDGHKRSYSFNQPWVSNGTESQSGRHSATVETQAQKQQQNEADSFQQAQRHYNSLPRQPRKNHSTASQDSWMYTPAEGYPPSKENPRYPGAPPPRNGYLGMSSFNTRVLLETQELLRQEERRKEQQEAMKEQLSLSSEASSGNSSGAAFSLSRENTVIPGSTPMRVGSQPKGPYRQDVPPSPSQITKFSFRHGSEKGRMFYS</sequence>
<feature type="compositionally biased region" description="Basic and acidic residues" evidence="1">
    <location>
        <begin position="208"/>
        <end position="230"/>
    </location>
</feature>
<name>A0A834FBG6_ORYME</name>
<feature type="region of interest" description="Disordered" evidence="1">
    <location>
        <begin position="163"/>
        <end position="276"/>
    </location>
</feature>
<feature type="compositionally biased region" description="Polar residues" evidence="1">
    <location>
        <begin position="426"/>
        <end position="474"/>
    </location>
</feature>
<feature type="region of interest" description="Disordered" evidence="1">
    <location>
        <begin position="309"/>
        <end position="620"/>
    </location>
</feature>
<evidence type="ECO:0000313" key="3">
    <source>
        <dbReference type="Proteomes" id="UP000646548"/>
    </source>
</evidence>
<dbReference type="GO" id="GO:0051660">
    <property type="term" value="P:establishment of centrosome localization"/>
    <property type="evidence" value="ECO:0007669"/>
    <property type="project" value="TreeGrafter"/>
</dbReference>
<dbReference type="GO" id="GO:0045197">
    <property type="term" value="P:establishment or maintenance of epithelial cell apical/basal polarity"/>
    <property type="evidence" value="ECO:0007669"/>
    <property type="project" value="TreeGrafter"/>
</dbReference>
<dbReference type="PANTHER" id="PTHR16484">
    <property type="entry name" value="PARTITIONING DEFECTIVE 3 RELATED"/>
    <property type="match status" value="1"/>
</dbReference>
<feature type="compositionally biased region" description="Low complexity" evidence="1">
    <location>
        <begin position="551"/>
        <end position="570"/>
    </location>
</feature>
<gene>
    <name evidence="2" type="ORF">FQA47_003629</name>
</gene>
<feature type="compositionally biased region" description="Pro residues" evidence="1">
    <location>
        <begin position="349"/>
        <end position="361"/>
    </location>
</feature>
<feature type="compositionally biased region" description="Basic and acidic residues" evidence="1">
    <location>
        <begin position="104"/>
        <end position="119"/>
    </location>
</feature>
<evidence type="ECO:0000313" key="2">
    <source>
        <dbReference type="EMBL" id="KAF6727994.1"/>
    </source>
</evidence>
<dbReference type="Proteomes" id="UP000646548">
    <property type="component" value="Unassembled WGS sequence"/>
</dbReference>
<reference evidence="2" key="1">
    <citation type="journal article" name="BMC Genomics">
        <title>Long-read sequencing and de novo genome assembly of marine medaka (Oryzias melastigma).</title>
        <authorList>
            <person name="Liang P."/>
            <person name="Saqib H.S.A."/>
            <person name="Ni X."/>
            <person name="Shen Y."/>
        </authorList>
    </citation>
    <scope>NUCLEOTIDE SEQUENCE</scope>
    <source>
        <strain evidence="2">Bigg-433</strain>
    </source>
</reference>
<dbReference type="GO" id="GO:0008104">
    <property type="term" value="P:intracellular protein localization"/>
    <property type="evidence" value="ECO:0007669"/>
    <property type="project" value="TreeGrafter"/>
</dbReference>
<dbReference type="EMBL" id="WKFB01000295">
    <property type="protein sequence ID" value="KAF6727994.1"/>
    <property type="molecule type" value="Genomic_DNA"/>
</dbReference>
<feature type="compositionally biased region" description="Basic and acidic residues" evidence="1">
    <location>
        <begin position="610"/>
        <end position="620"/>
    </location>
</feature>
<dbReference type="AlphaFoldDB" id="A0A834FBG6"/>
<dbReference type="GO" id="GO:0005938">
    <property type="term" value="C:cell cortex"/>
    <property type="evidence" value="ECO:0007669"/>
    <property type="project" value="TreeGrafter"/>
</dbReference>